<dbReference type="EMBL" id="JBHUOM010000023">
    <property type="protein sequence ID" value="MFD2936334.1"/>
    <property type="molecule type" value="Genomic_DNA"/>
</dbReference>
<sequence length="166" mass="18684">MNVDKLLSPIRPEEIEWRVAQQTKDAQKIIVVPYLTNRTVMERFDAQFGWDGWENTFDEVVDGFVCTITVTTPEGKRVSKSDAAGRTNVEPVKGGVSDSMKRCAVQFGLGRGLYNYPKVMIKTTDKYIPNWAERLLDALVIKINKGSSVNDVIILEEKHLQNLAPA</sequence>
<evidence type="ECO:0000313" key="5">
    <source>
        <dbReference type="Proteomes" id="UP001597512"/>
    </source>
</evidence>
<dbReference type="InterPro" id="IPR041247">
    <property type="entry name" value="Rad52_fam"/>
</dbReference>
<evidence type="ECO:0000256" key="3">
    <source>
        <dbReference type="ARBA" id="ARBA00023204"/>
    </source>
</evidence>
<evidence type="ECO:0000256" key="1">
    <source>
        <dbReference type="ARBA" id="ARBA00006638"/>
    </source>
</evidence>
<comment type="caution">
    <text evidence="4">The sequence shown here is derived from an EMBL/GenBank/DDBJ whole genome shotgun (WGS) entry which is preliminary data.</text>
</comment>
<comment type="similarity">
    <text evidence="1">Belongs to the RAD52 family.</text>
</comment>
<accession>A0ABW6AQL3</accession>
<organism evidence="4 5">
    <name type="scientific">Spirosoma flavum</name>
    <dbReference type="NCBI Taxonomy" id="2048557"/>
    <lineage>
        <taxon>Bacteria</taxon>
        <taxon>Pseudomonadati</taxon>
        <taxon>Bacteroidota</taxon>
        <taxon>Cytophagia</taxon>
        <taxon>Cytophagales</taxon>
        <taxon>Cytophagaceae</taxon>
        <taxon>Spirosoma</taxon>
    </lineage>
</organism>
<reference evidence="5" key="1">
    <citation type="journal article" date="2019" name="Int. J. Syst. Evol. Microbiol.">
        <title>The Global Catalogue of Microorganisms (GCM) 10K type strain sequencing project: providing services to taxonomists for standard genome sequencing and annotation.</title>
        <authorList>
            <consortium name="The Broad Institute Genomics Platform"/>
            <consortium name="The Broad Institute Genome Sequencing Center for Infectious Disease"/>
            <person name="Wu L."/>
            <person name="Ma J."/>
        </authorList>
    </citation>
    <scope>NUCLEOTIDE SEQUENCE [LARGE SCALE GENOMIC DNA]</scope>
    <source>
        <strain evidence="5">KCTC 52490</strain>
    </source>
</reference>
<keyword evidence="3" id="KW-0234">DNA repair</keyword>
<dbReference type="RefSeq" id="WP_381505041.1">
    <property type="nucleotide sequence ID" value="NZ_JBHUOM010000023.1"/>
</dbReference>
<protein>
    <submittedName>
        <fullName evidence="4">Rad52/Rad22 family DNA repair protein</fullName>
    </submittedName>
</protein>
<proteinExistence type="inferred from homology"/>
<gene>
    <name evidence="4" type="ORF">ACFS25_21310</name>
</gene>
<keyword evidence="2" id="KW-0227">DNA damage</keyword>
<name>A0ABW6AQL3_9BACT</name>
<dbReference type="Proteomes" id="UP001597512">
    <property type="component" value="Unassembled WGS sequence"/>
</dbReference>
<evidence type="ECO:0000313" key="4">
    <source>
        <dbReference type="EMBL" id="MFD2936334.1"/>
    </source>
</evidence>
<keyword evidence="5" id="KW-1185">Reference proteome</keyword>
<dbReference type="Pfam" id="PF04098">
    <property type="entry name" value="Rad52_Rad22"/>
    <property type="match status" value="1"/>
</dbReference>
<evidence type="ECO:0000256" key="2">
    <source>
        <dbReference type="ARBA" id="ARBA00022763"/>
    </source>
</evidence>